<name>A0AAU8JKS4_9CYAN</name>
<accession>A0AAU8JKS4</accession>
<organism evidence="2">
    <name type="scientific">Planktothricoides raciborskii GIHE-MW2</name>
    <dbReference type="NCBI Taxonomy" id="2792601"/>
    <lineage>
        <taxon>Bacteria</taxon>
        <taxon>Bacillati</taxon>
        <taxon>Cyanobacteriota</taxon>
        <taxon>Cyanophyceae</taxon>
        <taxon>Oscillatoriophycideae</taxon>
        <taxon>Oscillatoriales</taxon>
        <taxon>Oscillatoriaceae</taxon>
        <taxon>Planktothricoides</taxon>
    </lineage>
</organism>
<proteinExistence type="predicted"/>
<sequence length="65" mass="7375">MNITIPHDIFQITGMSEAELQEQIAVMLYNPEKLTLFIPNNQQPPQLQRGASKESLPKESLPNNK</sequence>
<protein>
    <submittedName>
        <fullName evidence="2">Uncharacterized protein</fullName>
    </submittedName>
</protein>
<dbReference type="AlphaFoldDB" id="A0AAU8JKS4"/>
<gene>
    <name evidence="2" type="ORF">ABWT76_001491</name>
</gene>
<reference evidence="2" key="1">
    <citation type="submission" date="2024-07" db="EMBL/GenBank/DDBJ databases">
        <authorList>
            <person name="Kim Y.J."/>
            <person name="Jeong J.Y."/>
        </authorList>
    </citation>
    <scope>NUCLEOTIDE SEQUENCE</scope>
    <source>
        <strain evidence="2">GIHE-MW2</strain>
    </source>
</reference>
<evidence type="ECO:0000256" key="1">
    <source>
        <dbReference type="SAM" id="MobiDB-lite"/>
    </source>
</evidence>
<dbReference type="EMBL" id="CP159837">
    <property type="protein sequence ID" value="XCM38631.1"/>
    <property type="molecule type" value="Genomic_DNA"/>
</dbReference>
<evidence type="ECO:0000313" key="2">
    <source>
        <dbReference type="EMBL" id="XCM38631.1"/>
    </source>
</evidence>
<feature type="region of interest" description="Disordered" evidence="1">
    <location>
        <begin position="39"/>
        <end position="65"/>
    </location>
</feature>
<dbReference type="RefSeq" id="WP_054466018.1">
    <property type="nucleotide sequence ID" value="NZ_CP159837.1"/>
</dbReference>